<sequence>MAVERLGSILKHLSPGSALSQITSKNADDVVITLAVRTPLTKARKGGFKDTSLEYMVYALLKEVRERSNLDPAVVEDICLGNVSDGKASYKLRASLLAAGFPNTTSSSSLNRFCSSGLKAVADIAHAISSGSIEVGIAIGAEQMTIGGDALEKPFDEEVTKHSPEAVDCMQPMGWTSENVSRDFNITREEMDKYAAESFQRAERAQKDGLFDDEIVPIKTRIKDANGEWKDVTLTKDDGIRPGTTAEGLSKIRVAFPQWGPTTTGGNASQVTDGAAAVLLMKRSTAIKLGQPILAKYVGSTTAGLAPRIMGIGPTVAIPKLLSQHNLTLADIDVIEINEAFASMAVYCRDKLGLDWAKMNPRGGAIALGHPLGATGARQIVTGLSECRRTGKKVLLTSMCIGTGMGMAGLFINEQ</sequence>
<evidence type="ECO:0000256" key="7">
    <source>
        <dbReference type="ARBA" id="ARBA00047605"/>
    </source>
</evidence>
<dbReference type="SUPFAM" id="SSF53901">
    <property type="entry name" value="Thiolase-like"/>
    <property type="match status" value="2"/>
</dbReference>
<dbReference type="Proteomes" id="UP001628179">
    <property type="component" value="Unassembled WGS sequence"/>
</dbReference>
<reference evidence="11 12" key="1">
    <citation type="submission" date="2024-09" db="EMBL/GenBank/DDBJ databases">
        <title>Itraconazole resistance in Madurella fahalii resulting from another homologue of gene encoding cytochrome P450 14-alpha sterol demethylase (CYP51).</title>
        <authorList>
            <person name="Yoshioka I."/>
            <person name="Fahal A.H."/>
            <person name="Kaneko S."/>
            <person name="Yaguchi T."/>
        </authorList>
    </citation>
    <scope>NUCLEOTIDE SEQUENCE [LARGE SCALE GENOMIC DNA]</scope>
    <source>
        <strain evidence="11 12">IFM 68171</strain>
    </source>
</reference>
<name>A0ABQ0GKS4_9PEZI</name>
<comment type="caution">
    <text evidence="11">The sequence shown here is derived from an EMBL/GenBank/DDBJ whole genome shotgun (WGS) entry which is preliminary data.</text>
</comment>
<dbReference type="Pfam" id="PF02803">
    <property type="entry name" value="Thiolase_C"/>
    <property type="match status" value="1"/>
</dbReference>
<protein>
    <submittedName>
        <fullName evidence="11">Acetyl-CoA acetyltransferase</fullName>
    </submittedName>
</protein>
<evidence type="ECO:0000259" key="9">
    <source>
        <dbReference type="Pfam" id="PF00108"/>
    </source>
</evidence>
<comment type="pathway">
    <text evidence="2">Lipid metabolism; fatty acid metabolism.</text>
</comment>
<evidence type="ECO:0000256" key="3">
    <source>
        <dbReference type="ARBA" id="ARBA00010982"/>
    </source>
</evidence>
<evidence type="ECO:0000259" key="10">
    <source>
        <dbReference type="Pfam" id="PF02803"/>
    </source>
</evidence>
<dbReference type="EMBL" id="BAAFSV010000005">
    <property type="protein sequence ID" value="GAB1318362.1"/>
    <property type="molecule type" value="Genomic_DNA"/>
</dbReference>
<feature type="domain" description="Thiolase C-terminal" evidence="10">
    <location>
        <begin position="293"/>
        <end position="410"/>
    </location>
</feature>
<dbReference type="InterPro" id="IPR016039">
    <property type="entry name" value="Thiolase-like"/>
</dbReference>
<comment type="cofactor">
    <cofactor evidence="1">
        <name>K(+)</name>
        <dbReference type="ChEBI" id="CHEBI:29103"/>
    </cofactor>
</comment>
<evidence type="ECO:0000256" key="4">
    <source>
        <dbReference type="ARBA" id="ARBA00022679"/>
    </source>
</evidence>
<evidence type="ECO:0000313" key="11">
    <source>
        <dbReference type="EMBL" id="GAB1318362.1"/>
    </source>
</evidence>
<gene>
    <name evidence="11" type="ORF">MFIFM68171_08572</name>
</gene>
<dbReference type="NCBIfam" id="TIGR01930">
    <property type="entry name" value="AcCoA-C-Actrans"/>
    <property type="match status" value="1"/>
</dbReference>
<keyword evidence="12" id="KW-1185">Reference proteome</keyword>
<comment type="similarity">
    <text evidence="3 8">Belongs to the thiolase-like superfamily. Thiolase family.</text>
</comment>
<dbReference type="InterPro" id="IPR020613">
    <property type="entry name" value="Thiolase_CS"/>
</dbReference>
<evidence type="ECO:0000256" key="6">
    <source>
        <dbReference type="ARBA" id="ARBA00023315"/>
    </source>
</evidence>
<evidence type="ECO:0000256" key="1">
    <source>
        <dbReference type="ARBA" id="ARBA00001958"/>
    </source>
</evidence>
<dbReference type="PANTHER" id="PTHR43853:SF10">
    <property type="entry name" value="ACETYL-COA C-ACETYLTRANSFERASE"/>
    <property type="match status" value="1"/>
</dbReference>
<organism evidence="11 12">
    <name type="scientific">Madurella fahalii</name>
    <dbReference type="NCBI Taxonomy" id="1157608"/>
    <lineage>
        <taxon>Eukaryota</taxon>
        <taxon>Fungi</taxon>
        <taxon>Dikarya</taxon>
        <taxon>Ascomycota</taxon>
        <taxon>Pezizomycotina</taxon>
        <taxon>Sordariomycetes</taxon>
        <taxon>Sordariomycetidae</taxon>
        <taxon>Sordariales</taxon>
        <taxon>Sordariales incertae sedis</taxon>
        <taxon>Madurella</taxon>
    </lineage>
</organism>
<dbReference type="InterPro" id="IPR020616">
    <property type="entry name" value="Thiolase_N"/>
</dbReference>
<proteinExistence type="inferred from homology"/>
<dbReference type="PIRSF" id="PIRSF000429">
    <property type="entry name" value="Ac-CoA_Ac_transf"/>
    <property type="match status" value="1"/>
</dbReference>
<dbReference type="InterPro" id="IPR020617">
    <property type="entry name" value="Thiolase_C"/>
</dbReference>
<comment type="catalytic activity">
    <reaction evidence="7">
        <text>an acyl-CoA + acetyl-CoA = a 3-oxoacyl-CoA + CoA</text>
        <dbReference type="Rhea" id="RHEA:21564"/>
        <dbReference type="ChEBI" id="CHEBI:57287"/>
        <dbReference type="ChEBI" id="CHEBI:57288"/>
        <dbReference type="ChEBI" id="CHEBI:58342"/>
        <dbReference type="ChEBI" id="CHEBI:90726"/>
        <dbReference type="EC" id="2.3.1.16"/>
    </reaction>
</comment>
<evidence type="ECO:0000256" key="5">
    <source>
        <dbReference type="ARBA" id="ARBA00022958"/>
    </source>
</evidence>
<keyword evidence="6 8" id="KW-0012">Acyltransferase</keyword>
<dbReference type="PROSITE" id="PS00098">
    <property type="entry name" value="THIOLASE_1"/>
    <property type="match status" value="1"/>
</dbReference>
<feature type="domain" description="Thiolase N-terminal" evidence="9">
    <location>
        <begin position="30"/>
        <end position="284"/>
    </location>
</feature>
<evidence type="ECO:0000256" key="8">
    <source>
        <dbReference type="RuleBase" id="RU003557"/>
    </source>
</evidence>
<dbReference type="InterPro" id="IPR002155">
    <property type="entry name" value="Thiolase"/>
</dbReference>
<dbReference type="Pfam" id="PF00108">
    <property type="entry name" value="Thiolase_N"/>
    <property type="match status" value="1"/>
</dbReference>
<accession>A0ABQ0GKS4</accession>
<dbReference type="RefSeq" id="XP_070920093.1">
    <property type="nucleotide sequence ID" value="XM_071063992.1"/>
</dbReference>
<keyword evidence="5" id="KW-0630">Potassium</keyword>
<dbReference type="PANTHER" id="PTHR43853">
    <property type="entry name" value="3-KETOACYL-COA THIOLASE, PEROXISOMAL"/>
    <property type="match status" value="1"/>
</dbReference>
<keyword evidence="4 8" id="KW-0808">Transferase</keyword>
<dbReference type="Gene3D" id="3.40.47.10">
    <property type="match status" value="2"/>
</dbReference>
<dbReference type="GeneID" id="98179315"/>
<dbReference type="InterPro" id="IPR050215">
    <property type="entry name" value="Thiolase-like_sf_Thiolase"/>
</dbReference>
<dbReference type="CDD" id="cd00751">
    <property type="entry name" value="thiolase"/>
    <property type="match status" value="1"/>
</dbReference>
<evidence type="ECO:0000313" key="12">
    <source>
        <dbReference type="Proteomes" id="UP001628179"/>
    </source>
</evidence>
<dbReference type="PROSITE" id="PS00737">
    <property type="entry name" value="THIOLASE_2"/>
    <property type="match status" value="1"/>
</dbReference>
<dbReference type="InterPro" id="IPR020615">
    <property type="entry name" value="Thiolase_acyl_enz_int_AS"/>
</dbReference>
<evidence type="ECO:0000256" key="2">
    <source>
        <dbReference type="ARBA" id="ARBA00004872"/>
    </source>
</evidence>